<accession>A0ABD3MGZ0</accession>
<gene>
    <name evidence="1" type="ORF">ACHAW5_007701</name>
</gene>
<protein>
    <submittedName>
        <fullName evidence="1">Uncharacterized protein</fullName>
    </submittedName>
</protein>
<reference evidence="1 2" key="1">
    <citation type="submission" date="2024-10" db="EMBL/GenBank/DDBJ databases">
        <title>Updated reference genomes for cyclostephanoid diatoms.</title>
        <authorList>
            <person name="Roberts W.R."/>
            <person name="Alverson A.J."/>
        </authorList>
    </citation>
    <scope>NUCLEOTIDE SEQUENCE [LARGE SCALE GENOMIC DNA]</scope>
    <source>
        <strain evidence="1 2">AJA276-08</strain>
    </source>
</reference>
<organism evidence="1 2">
    <name type="scientific">Stephanodiscus triporus</name>
    <dbReference type="NCBI Taxonomy" id="2934178"/>
    <lineage>
        <taxon>Eukaryota</taxon>
        <taxon>Sar</taxon>
        <taxon>Stramenopiles</taxon>
        <taxon>Ochrophyta</taxon>
        <taxon>Bacillariophyta</taxon>
        <taxon>Coscinodiscophyceae</taxon>
        <taxon>Thalassiosirophycidae</taxon>
        <taxon>Stephanodiscales</taxon>
        <taxon>Stephanodiscaceae</taxon>
        <taxon>Stephanodiscus</taxon>
    </lineage>
</organism>
<evidence type="ECO:0000313" key="2">
    <source>
        <dbReference type="Proteomes" id="UP001530315"/>
    </source>
</evidence>
<dbReference type="EMBL" id="JALLAZ020001804">
    <property type="protein sequence ID" value="KAL3763309.1"/>
    <property type="molecule type" value="Genomic_DNA"/>
</dbReference>
<comment type="caution">
    <text evidence="1">The sequence shown here is derived from an EMBL/GenBank/DDBJ whole genome shotgun (WGS) entry which is preliminary data.</text>
</comment>
<dbReference type="Proteomes" id="UP001530315">
    <property type="component" value="Unassembled WGS sequence"/>
</dbReference>
<name>A0ABD3MGZ0_9STRA</name>
<proteinExistence type="predicted"/>
<keyword evidence="2" id="KW-1185">Reference proteome</keyword>
<evidence type="ECO:0000313" key="1">
    <source>
        <dbReference type="EMBL" id="KAL3763309.1"/>
    </source>
</evidence>
<sequence length="183" mass="20353">MKVSPLLFYLSASFIAEKVSARVRAKLIERFKIVGSDGVCENYLDLPTGCSKNFNIVADKFDDGTDEGTVKGVFQNVVGTNGRGQHGYVDCLNIFEQDGDTYGIVRLVFTEGNDVVPIVPGDKFFYAGMINGTTGTGYRSNPWYRNETTTCFDDVWVDFFVDDSEGKMPFFENNGKVTIEVLK</sequence>
<dbReference type="AlphaFoldDB" id="A0ABD3MGZ0"/>